<accession>A0A8R1UL94</accession>
<reference evidence="1" key="2">
    <citation type="submission" date="2022-06" db="UniProtKB">
        <authorList>
            <consortium name="EnsemblMetazoa"/>
        </authorList>
    </citation>
    <scope>IDENTIFICATION</scope>
    <source>
        <strain evidence="1">PS312</strain>
    </source>
</reference>
<dbReference type="Proteomes" id="UP000005239">
    <property type="component" value="Unassembled WGS sequence"/>
</dbReference>
<evidence type="ECO:0000313" key="2">
    <source>
        <dbReference type="Proteomes" id="UP000005239"/>
    </source>
</evidence>
<protein>
    <submittedName>
        <fullName evidence="1">Uncharacterized protein</fullName>
    </submittedName>
</protein>
<keyword evidence="2" id="KW-1185">Reference proteome</keyword>
<dbReference type="AlphaFoldDB" id="A0A2A6B983"/>
<gene>
    <name evidence="1" type="primary">WBGene00273443</name>
</gene>
<name>A0A2A6B983_PRIPA</name>
<evidence type="ECO:0000313" key="1">
    <source>
        <dbReference type="EnsemblMetazoa" id="PPA35074.1"/>
    </source>
</evidence>
<reference evidence="2" key="1">
    <citation type="journal article" date="2008" name="Nat. Genet.">
        <title>The Pristionchus pacificus genome provides a unique perspective on nematode lifestyle and parasitism.</title>
        <authorList>
            <person name="Dieterich C."/>
            <person name="Clifton S.W."/>
            <person name="Schuster L.N."/>
            <person name="Chinwalla A."/>
            <person name="Delehaunty K."/>
            <person name="Dinkelacker I."/>
            <person name="Fulton L."/>
            <person name="Fulton R."/>
            <person name="Godfrey J."/>
            <person name="Minx P."/>
            <person name="Mitreva M."/>
            <person name="Roeseler W."/>
            <person name="Tian H."/>
            <person name="Witte H."/>
            <person name="Yang S.P."/>
            <person name="Wilson R.K."/>
            <person name="Sommer R.J."/>
        </authorList>
    </citation>
    <scope>NUCLEOTIDE SEQUENCE [LARGE SCALE GENOMIC DNA]</scope>
    <source>
        <strain evidence="2">PS312</strain>
    </source>
</reference>
<accession>A0A2A6B983</accession>
<sequence>MDLPIENLAISEEGPPVEKTAFLSLPDDVLTRIIEKELSAADRKNLDFNVVCSHLSRTTQWHYEDNEQ</sequence>
<dbReference type="EnsemblMetazoa" id="PPA35074.1">
    <property type="protein sequence ID" value="PPA35074.1"/>
    <property type="gene ID" value="WBGene00273443"/>
</dbReference>
<organism evidence="1 2">
    <name type="scientific">Pristionchus pacificus</name>
    <name type="common">Parasitic nematode worm</name>
    <dbReference type="NCBI Taxonomy" id="54126"/>
    <lineage>
        <taxon>Eukaryota</taxon>
        <taxon>Metazoa</taxon>
        <taxon>Ecdysozoa</taxon>
        <taxon>Nematoda</taxon>
        <taxon>Chromadorea</taxon>
        <taxon>Rhabditida</taxon>
        <taxon>Rhabditina</taxon>
        <taxon>Diplogasteromorpha</taxon>
        <taxon>Diplogasteroidea</taxon>
        <taxon>Neodiplogasteridae</taxon>
        <taxon>Pristionchus</taxon>
    </lineage>
</organism>
<proteinExistence type="predicted"/>